<accession>A0A9W8C6T0</accession>
<protein>
    <submittedName>
        <fullName evidence="1">Uncharacterized protein</fullName>
    </submittedName>
</protein>
<sequence>MRMRNLRHAVLLQSSCSGFEIPTWQRQWSVLPTLTWNGFKSPASARNPHERSPACPSDRCGSNPRAYPVVRTAL</sequence>
<dbReference type="AlphaFoldDB" id="A0A9W8C6T0"/>
<organism evidence="1 2">
    <name type="scientific">Triplophysa rosa</name>
    <name type="common">Cave loach</name>
    <dbReference type="NCBI Taxonomy" id="992332"/>
    <lineage>
        <taxon>Eukaryota</taxon>
        <taxon>Metazoa</taxon>
        <taxon>Chordata</taxon>
        <taxon>Craniata</taxon>
        <taxon>Vertebrata</taxon>
        <taxon>Euteleostomi</taxon>
        <taxon>Actinopterygii</taxon>
        <taxon>Neopterygii</taxon>
        <taxon>Teleostei</taxon>
        <taxon>Ostariophysi</taxon>
        <taxon>Cypriniformes</taxon>
        <taxon>Nemacheilidae</taxon>
        <taxon>Triplophysa</taxon>
    </lineage>
</organism>
<keyword evidence="2" id="KW-1185">Reference proteome</keyword>
<comment type="caution">
    <text evidence="1">The sequence shown here is derived from an EMBL/GenBank/DDBJ whole genome shotgun (WGS) entry which is preliminary data.</text>
</comment>
<evidence type="ECO:0000313" key="2">
    <source>
        <dbReference type="Proteomes" id="UP001059041"/>
    </source>
</evidence>
<reference evidence="1" key="1">
    <citation type="submission" date="2021-02" db="EMBL/GenBank/DDBJ databases">
        <title>Comparative genomics reveals that relaxation of natural selection precedes convergent phenotypic evolution of cavefish.</title>
        <authorList>
            <person name="Peng Z."/>
        </authorList>
    </citation>
    <scope>NUCLEOTIDE SEQUENCE</scope>
    <source>
        <tissue evidence="1">Muscle</tissue>
    </source>
</reference>
<dbReference type="EMBL" id="JAFHDT010000006">
    <property type="protein sequence ID" value="KAI7808529.1"/>
    <property type="molecule type" value="Genomic_DNA"/>
</dbReference>
<gene>
    <name evidence="1" type="ORF">IRJ41_007169</name>
</gene>
<dbReference type="Proteomes" id="UP001059041">
    <property type="component" value="Linkage Group LG6"/>
</dbReference>
<proteinExistence type="predicted"/>
<name>A0A9W8C6T0_TRIRA</name>
<evidence type="ECO:0000313" key="1">
    <source>
        <dbReference type="EMBL" id="KAI7808529.1"/>
    </source>
</evidence>